<dbReference type="PANTHER" id="PTHR15228:SF25">
    <property type="entry name" value="F-BAR DOMAIN-CONTAINING PROTEIN"/>
    <property type="match status" value="1"/>
</dbReference>
<dbReference type="InterPro" id="IPR000198">
    <property type="entry name" value="RhoGAP_dom"/>
</dbReference>
<dbReference type="SUPFAM" id="SSF48350">
    <property type="entry name" value="GTPase activation domain, GAP"/>
    <property type="match status" value="1"/>
</dbReference>
<dbReference type="STRING" id="1262450.S3BSA8"/>
<dbReference type="PANTHER" id="PTHR15228">
    <property type="entry name" value="SPERMATHECAL PHYSIOLOGY VARIANT"/>
    <property type="match status" value="1"/>
</dbReference>
<sequence>MTASGHPPLASQTAISPNTTQTVTMQQPPQQPHQQMVHPPRPNNVPSPLGLSQPLTPNAPHHPLSPSSPPSASVPSAASPPTKRDLKSWWKNFKLQSRNHEPQAQAPRGIFGVPLHQSIIYANVAISLIDDNGASYIYGYVPIVVAKCGVYLKEKATEVEGIFRLSGSEKRIKELKLAFDSPDRYGKGLSWAGYTVHDAANVLRRYLNDLPEPVVPLAFYEHFREPLRYAVKPTLADGDGPQFIENFDMTRAIGQYQHLITELPALHRQLLLYILDLLAVFAAKADTNRMNSQNLAAIFQPGILSHPNHAMAPEEYRLNQTVLIFLIENQDSFLIGMRGTAADEQTVQNVERGTPPVTPGPQISEPQAIGVTRTASNASAGAESVARDGKFRRNRSTSSRNSHHSRHSRHSNSNSIANNLNNLNNHIARPGSPRSSSPAIATTPTSLSNGAGGLSRSNTLPARSPGLGVGRFGKRSDPAGSSPVSPLTPIHPHPVAQATPAFESVQEVATPAEDFGAPDPFTTVATPSLRRITPVPGLGLSPATPVSPGSPLAPPPAVAEPGTGTPTKEKRFHLFQRSNTNEMPGELKPTPNKLKKKRLPSSANPSAQSSTASLQPSSAFASPSYEPATNPLDDQVKRNEYTSAPALAAALLAPTARAAVSPLAPSAPGESVPSQLKQSMSPPAVPEEQDSTPRVSQVPSVATTATVTPISSSGAEKQVAPDPKLRPQRNSPSTSLHSSFNEGSEIDQVDESPAAHNLQETAVGESPDKAKKKRWRLSRRNEESQQSSLTAGALQQSIAPQPSTSSLGASSNSPGQQPGLGSNDRAGLSTSSVGSGGPSVAGMGSLTLASVGGSDSALALADTQASADSNGRDEHGKGKLTGWLKNKYREAKETGRNKSPSPTDQSASTSSLTGVIRGKSLDIGRAADVQEKPSE</sequence>
<feature type="compositionally biased region" description="Polar residues" evidence="2">
    <location>
        <begin position="784"/>
        <end position="820"/>
    </location>
</feature>
<feature type="compositionally biased region" description="Polar residues" evidence="2">
    <location>
        <begin position="672"/>
        <end position="681"/>
    </location>
</feature>
<dbReference type="Pfam" id="PF00620">
    <property type="entry name" value="RhoGAP"/>
    <property type="match status" value="1"/>
</dbReference>
<keyword evidence="1" id="KW-0343">GTPase activation</keyword>
<feature type="compositionally biased region" description="Low complexity" evidence="2">
    <location>
        <begin position="695"/>
        <end position="713"/>
    </location>
</feature>
<dbReference type="InterPro" id="IPR008936">
    <property type="entry name" value="Rho_GTPase_activation_prot"/>
</dbReference>
<feature type="region of interest" description="Disordered" evidence="2">
    <location>
        <begin position="374"/>
        <end position="494"/>
    </location>
</feature>
<dbReference type="EMBL" id="KE148169">
    <property type="protein sequence ID" value="EPE03307.1"/>
    <property type="molecule type" value="Genomic_DNA"/>
</dbReference>
<dbReference type="eggNOG" id="KOG2710">
    <property type="taxonomic scope" value="Eukaryota"/>
</dbReference>
<feature type="compositionally biased region" description="Polar residues" evidence="2">
    <location>
        <begin position="897"/>
        <end position="913"/>
    </location>
</feature>
<dbReference type="GO" id="GO:0005096">
    <property type="term" value="F:GTPase activator activity"/>
    <property type="evidence" value="ECO:0007669"/>
    <property type="project" value="UniProtKB-KW"/>
</dbReference>
<dbReference type="VEuPathDB" id="FungiDB:F503_02045"/>
<dbReference type="OMA" id="WMNAIRI"/>
<feature type="compositionally biased region" description="Basic residues" evidence="2">
    <location>
        <begin position="392"/>
        <end position="410"/>
    </location>
</feature>
<feature type="compositionally biased region" description="Low complexity" evidence="2">
    <location>
        <begin position="19"/>
        <end position="38"/>
    </location>
</feature>
<accession>S3BSA8</accession>
<protein>
    <submittedName>
        <fullName evidence="4">Rho gtpase activator</fullName>
    </submittedName>
</protein>
<dbReference type="CDD" id="cd04396">
    <property type="entry name" value="RhoGAP_fSAC7_BAG7"/>
    <property type="match status" value="1"/>
</dbReference>
<feature type="domain" description="Rho-GAP" evidence="3">
    <location>
        <begin position="126"/>
        <end position="334"/>
    </location>
</feature>
<name>S3BSA8_OPHP1</name>
<evidence type="ECO:0000313" key="5">
    <source>
        <dbReference type="Proteomes" id="UP000016923"/>
    </source>
</evidence>
<feature type="region of interest" description="Disordered" evidence="2">
    <location>
        <begin position="535"/>
        <end position="640"/>
    </location>
</feature>
<evidence type="ECO:0000256" key="1">
    <source>
        <dbReference type="ARBA" id="ARBA00022468"/>
    </source>
</evidence>
<feature type="compositionally biased region" description="Polar residues" evidence="2">
    <location>
        <begin position="601"/>
        <end position="621"/>
    </location>
</feature>
<dbReference type="InterPro" id="IPR051025">
    <property type="entry name" value="RhoGAP"/>
</dbReference>
<dbReference type="OrthoDB" id="3196451at2759"/>
<dbReference type="AlphaFoldDB" id="S3BSA8"/>
<feature type="compositionally biased region" description="Basic and acidic residues" evidence="2">
    <location>
        <begin position="887"/>
        <end position="896"/>
    </location>
</feature>
<reference evidence="4 5" key="1">
    <citation type="journal article" date="2013" name="BMC Genomics">
        <title>The genome and transcriptome of the pine saprophyte Ophiostoma piceae, and a comparison with the bark beetle-associated pine pathogen Grosmannia clavigera.</title>
        <authorList>
            <person name="Haridas S."/>
            <person name="Wang Y."/>
            <person name="Lim L."/>
            <person name="Massoumi Alamouti S."/>
            <person name="Jackman S."/>
            <person name="Docking R."/>
            <person name="Robertson G."/>
            <person name="Birol I."/>
            <person name="Bohlmann J."/>
            <person name="Breuil C."/>
        </authorList>
    </citation>
    <scope>NUCLEOTIDE SEQUENCE [LARGE SCALE GENOMIC DNA]</scope>
    <source>
        <strain evidence="4 5">UAMH 11346</strain>
    </source>
</reference>
<dbReference type="Gene3D" id="1.10.555.10">
    <property type="entry name" value="Rho GTPase activation protein"/>
    <property type="match status" value="1"/>
</dbReference>
<evidence type="ECO:0000313" key="4">
    <source>
        <dbReference type="EMBL" id="EPE03307.1"/>
    </source>
</evidence>
<feature type="region of interest" description="Disordered" evidence="2">
    <location>
        <begin position="1"/>
        <end position="84"/>
    </location>
</feature>
<dbReference type="GO" id="GO:0060237">
    <property type="term" value="P:regulation of fungal-type cell wall organization"/>
    <property type="evidence" value="ECO:0007669"/>
    <property type="project" value="TreeGrafter"/>
</dbReference>
<keyword evidence="5" id="KW-1185">Reference proteome</keyword>
<feature type="compositionally biased region" description="Low complexity" evidence="2">
    <location>
        <begin position="58"/>
        <end position="81"/>
    </location>
</feature>
<evidence type="ECO:0000259" key="3">
    <source>
        <dbReference type="PROSITE" id="PS50238"/>
    </source>
</evidence>
<organism evidence="4 5">
    <name type="scientific">Ophiostoma piceae (strain UAMH 11346)</name>
    <name type="common">Sap stain fungus</name>
    <dbReference type="NCBI Taxonomy" id="1262450"/>
    <lineage>
        <taxon>Eukaryota</taxon>
        <taxon>Fungi</taxon>
        <taxon>Dikarya</taxon>
        <taxon>Ascomycota</taxon>
        <taxon>Pezizomycotina</taxon>
        <taxon>Sordariomycetes</taxon>
        <taxon>Sordariomycetidae</taxon>
        <taxon>Ophiostomatales</taxon>
        <taxon>Ophiostomataceae</taxon>
        <taxon>Ophiostoma</taxon>
    </lineage>
</organism>
<feature type="compositionally biased region" description="Low complexity" evidence="2">
    <location>
        <begin position="411"/>
        <end position="448"/>
    </location>
</feature>
<dbReference type="GO" id="GO:0007165">
    <property type="term" value="P:signal transduction"/>
    <property type="evidence" value="ECO:0007669"/>
    <property type="project" value="InterPro"/>
</dbReference>
<dbReference type="Proteomes" id="UP000016923">
    <property type="component" value="Unassembled WGS sequence"/>
</dbReference>
<dbReference type="PROSITE" id="PS50238">
    <property type="entry name" value="RHOGAP"/>
    <property type="match status" value="1"/>
</dbReference>
<evidence type="ECO:0000256" key="2">
    <source>
        <dbReference type="SAM" id="MobiDB-lite"/>
    </source>
</evidence>
<feature type="compositionally biased region" description="Polar residues" evidence="2">
    <location>
        <begin position="728"/>
        <end position="742"/>
    </location>
</feature>
<feature type="region of interest" description="Disordered" evidence="2">
    <location>
        <begin position="660"/>
        <end position="935"/>
    </location>
</feature>
<proteinExistence type="predicted"/>
<gene>
    <name evidence="4" type="ORF">F503_02045</name>
</gene>
<dbReference type="HOGENOM" id="CLU_004568_0_1_1"/>
<dbReference type="GO" id="GO:0005938">
    <property type="term" value="C:cell cortex"/>
    <property type="evidence" value="ECO:0007669"/>
    <property type="project" value="TreeGrafter"/>
</dbReference>
<dbReference type="SMART" id="SM00324">
    <property type="entry name" value="RhoGAP"/>
    <property type="match status" value="1"/>
</dbReference>